<dbReference type="InterPro" id="IPR029068">
    <property type="entry name" value="Glyas_Bleomycin-R_OHBP_Dase"/>
</dbReference>
<evidence type="ECO:0000259" key="1">
    <source>
        <dbReference type="PROSITE" id="PS51819"/>
    </source>
</evidence>
<proteinExistence type="predicted"/>
<comment type="caution">
    <text evidence="2">The sequence shown here is derived from an EMBL/GenBank/DDBJ whole genome shotgun (WGS) entry which is preliminary data.</text>
</comment>
<dbReference type="InterPro" id="IPR037523">
    <property type="entry name" value="VOC_core"/>
</dbReference>
<dbReference type="PANTHER" id="PTHR36437">
    <property type="entry name" value="GLYOXALASE/BLEOMYCIN RESISTANCE PROTEIN/DIOXYGENASE"/>
    <property type="match status" value="1"/>
</dbReference>
<dbReference type="RefSeq" id="WP_133849474.1">
    <property type="nucleotide sequence ID" value="NZ_SNXZ01000002.1"/>
</dbReference>
<evidence type="ECO:0000313" key="3">
    <source>
        <dbReference type="Proteomes" id="UP000295444"/>
    </source>
</evidence>
<evidence type="ECO:0000313" key="2">
    <source>
        <dbReference type="EMBL" id="TDQ00812.1"/>
    </source>
</evidence>
<reference evidence="2 3" key="1">
    <citation type="submission" date="2019-03" db="EMBL/GenBank/DDBJ databases">
        <title>Genomic Encyclopedia of Type Strains, Phase IV (KMG-IV): sequencing the most valuable type-strain genomes for metagenomic binning, comparative biology and taxonomic classification.</title>
        <authorList>
            <person name="Goeker M."/>
        </authorList>
    </citation>
    <scope>NUCLEOTIDE SEQUENCE [LARGE SCALE GENOMIC DNA]</scope>
    <source>
        <strain evidence="2 3">DSM 45361</strain>
    </source>
</reference>
<protein>
    <submittedName>
        <fullName evidence="2">Putative enzyme related to lactoylglutathione lyase</fullName>
    </submittedName>
</protein>
<dbReference type="PANTHER" id="PTHR36437:SF2">
    <property type="entry name" value="GLYOXALASE_BLEOMYCIN RESISTANCE PROTEIN_DIOXYGENASE"/>
    <property type="match status" value="1"/>
</dbReference>
<dbReference type="EMBL" id="SNXZ01000002">
    <property type="protein sequence ID" value="TDQ00812.1"/>
    <property type="molecule type" value="Genomic_DNA"/>
</dbReference>
<dbReference type="OrthoDB" id="9794917at2"/>
<dbReference type="SUPFAM" id="SSF54593">
    <property type="entry name" value="Glyoxalase/Bleomycin resistance protein/Dihydroxybiphenyl dioxygenase"/>
    <property type="match status" value="1"/>
</dbReference>
<dbReference type="Gene3D" id="3.10.180.10">
    <property type="entry name" value="2,3-Dihydroxybiphenyl 1,2-Dioxygenase, domain 1"/>
    <property type="match status" value="1"/>
</dbReference>
<organism evidence="2 3">
    <name type="scientific">Labedaea rhizosphaerae</name>
    <dbReference type="NCBI Taxonomy" id="598644"/>
    <lineage>
        <taxon>Bacteria</taxon>
        <taxon>Bacillati</taxon>
        <taxon>Actinomycetota</taxon>
        <taxon>Actinomycetes</taxon>
        <taxon>Pseudonocardiales</taxon>
        <taxon>Pseudonocardiaceae</taxon>
        <taxon>Labedaea</taxon>
    </lineage>
</organism>
<name>A0A4R6SFM0_LABRH</name>
<dbReference type="AlphaFoldDB" id="A0A4R6SFM0"/>
<dbReference type="GO" id="GO:0016829">
    <property type="term" value="F:lyase activity"/>
    <property type="evidence" value="ECO:0007669"/>
    <property type="project" value="UniProtKB-KW"/>
</dbReference>
<dbReference type="InterPro" id="IPR004360">
    <property type="entry name" value="Glyas_Fos-R_dOase_dom"/>
</dbReference>
<dbReference type="Pfam" id="PF00903">
    <property type="entry name" value="Glyoxalase"/>
    <property type="match status" value="1"/>
</dbReference>
<dbReference type="PROSITE" id="PS51819">
    <property type="entry name" value="VOC"/>
    <property type="match status" value="1"/>
</dbReference>
<accession>A0A4R6SFM0</accession>
<gene>
    <name evidence="2" type="ORF">EV186_102678</name>
</gene>
<sequence>MLNSVLFVTVYVTDQDRALKFYEEGLGLEKRIDVEGQDGRFLTVGIPDSPVDILLWSDPASAGAPAQRGAGAGPVPGPLILGSADLRKDVEVFRERGVTFDEPEVQEYPFGLRIEAVDPDGNRISLREQRRP</sequence>
<feature type="domain" description="VOC" evidence="1">
    <location>
        <begin position="4"/>
        <end position="129"/>
    </location>
</feature>
<dbReference type="Proteomes" id="UP000295444">
    <property type="component" value="Unassembled WGS sequence"/>
</dbReference>
<keyword evidence="3" id="KW-1185">Reference proteome</keyword>
<keyword evidence="2" id="KW-0456">Lyase</keyword>